<comment type="function">
    <text evidence="6">Catalyzes the reductive methylation of 2'-deoxyuridine-5'-monophosphate (dUMP) to 2'-deoxythymidine-5'-monophosphate (dTMP) while utilizing 5,10-methylenetetrahydrofolate (mTHF) as the methyl donor and reductant in the reaction, yielding dihydrofolate (DHF) as a by-product. This enzymatic reaction provides an intracellular de novo source of dTMP, an essential precursor for DNA biosynthesis.</text>
</comment>
<feature type="binding site" evidence="6">
    <location>
        <begin position="180"/>
        <end position="181"/>
    </location>
    <ligand>
        <name>dUMP</name>
        <dbReference type="ChEBI" id="CHEBI:246422"/>
        <note>ligand shared between dimeric partners</note>
    </ligand>
</feature>
<dbReference type="Gene3D" id="3.30.572.10">
    <property type="entry name" value="Thymidylate synthase/dCMP hydroxymethylase domain"/>
    <property type="match status" value="1"/>
</dbReference>
<dbReference type="NCBIfam" id="TIGR03284">
    <property type="entry name" value="thym_sym"/>
    <property type="match status" value="1"/>
</dbReference>
<dbReference type="EMBL" id="JAJODE010000078">
    <property type="protein sequence ID" value="MCD4840356.1"/>
    <property type="molecule type" value="Genomic_DNA"/>
</dbReference>
<evidence type="ECO:0000259" key="8">
    <source>
        <dbReference type="Pfam" id="PF00303"/>
    </source>
</evidence>
<accession>A0ABS8QM18</accession>
<evidence type="ECO:0000256" key="7">
    <source>
        <dbReference type="PROSITE-ProRule" id="PRU10016"/>
    </source>
</evidence>
<dbReference type="PANTHER" id="PTHR11548:SF9">
    <property type="entry name" value="THYMIDYLATE SYNTHASE"/>
    <property type="match status" value="1"/>
</dbReference>
<evidence type="ECO:0000313" key="9">
    <source>
        <dbReference type="EMBL" id="MCD4840356.1"/>
    </source>
</evidence>
<evidence type="ECO:0000256" key="4">
    <source>
        <dbReference type="ARBA" id="ARBA00022679"/>
    </source>
</evidence>
<dbReference type="Proteomes" id="UP001162836">
    <property type="component" value="Unassembled WGS sequence"/>
</dbReference>
<feature type="binding site" description="in other chain" evidence="6">
    <location>
        <begin position="263"/>
        <end position="265"/>
    </location>
    <ligand>
        <name>dUMP</name>
        <dbReference type="ChEBI" id="CHEBI:246422"/>
        <note>ligand shared between dimeric partners</note>
    </ligand>
</feature>
<reference evidence="9 10" key="1">
    <citation type="journal article" date="2023" name="Antonie Van Leeuwenhoek">
        <title>Unveiling the genomic potential of a novel thermostable glycoside hydrolases producing Neobacillus sedimentimangrovi UE25.</title>
        <authorList>
            <person name="Ejaz U."/>
            <person name="Saleem F."/>
            <person name="Rashid R."/>
            <person name="Hasan K.A."/>
            <person name="Syed M.N."/>
            <person name="Sohail M."/>
        </authorList>
    </citation>
    <scope>NUCLEOTIDE SEQUENCE [LARGE SCALE GENOMIC DNA]</scope>
    <source>
        <strain evidence="9 10">UE25</strain>
    </source>
</reference>
<sequence>MQHPEYAYLDLCQYVLDNGIKKDDRTGTGVLSVFGYQMRFDLNKGFPLLTTKRVPFRLVVSELLWFIKGDTNIRFLLQHNNHIWDEWPFKKYVESEEYNGPDMTNFAHRSQQDKEFAKVYQEEKDKFCNRILKDDEFAKKWGSIGPAAYGAQWRSFQGPYGSTDQLKEVIEQIKSNPDSRRHLVVSWNANQFSHGEALLPPCHTLFQFYVADGKLSCQLYQRSGDIFLGVPFNISSYALLTHLIAHECGLQVGEFIHSLGDAHIYLNHIEQVKTQLSREPKPLPTLKLNPEVKSVFDFTMEDIQIIGYDPHPTIKAPIAV</sequence>
<name>A0ABS8QM18_9BACI</name>
<protein>
    <recommendedName>
        <fullName evidence="1 6">Thymidylate synthase</fullName>
        <shortName evidence="6">TS</shortName>
        <shortName evidence="6">TSase</shortName>
        <ecNumber evidence="1 6">2.1.1.45</ecNumber>
    </recommendedName>
</protein>
<feature type="domain" description="Thymidylate synthase/dCMP hydroxymethylase" evidence="8">
    <location>
        <begin position="7"/>
        <end position="320"/>
    </location>
</feature>
<keyword evidence="10" id="KW-1185">Reference proteome</keyword>
<dbReference type="InterPro" id="IPR023451">
    <property type="entry name" value="Thymidate_synth/dCMP_Mease_dom"/>
</dbReference>
<comment type="subunit">
    <text evidence="6">Homodimer.</text>
</comment>
<dbReference type="InterPro" id="IPR000398">
    <property type="entry name" value="Thymidylate_synthase"/>
</dbReference>
<dbReference type="InterPro" id="IPR036926">
    <property type="entry name" value="Thymidate_synth/dCMP_Mease_sf"/>
</dbReference>
<dbReference type="InterPro" id="IPR045097">
    <property type="entry name" value="Thymidate_synth/dCMP_Mease"/>
</dbReference>
<comment type="caution">
    <text evidence="6">Lacks conserved residue(s) required for the propagation of feature annotation.</text>
</comment>
<comment type="similarity">
    <text evidence="6">Belongs to the thymidylate synthase family. Bacterial-type ThyA subfamily.</text>
</comment>
<dbReference type="HAMAP" id="MF_00008">
    <property type="entry name" value="Thymidy_synth_bact"/>
    <property type="match status" value="1"/>
</dbReference>
<feature type="binding site" description="in other chain" evidence="6">
    <location>
        <position position="25"/>
    </location>
    <ligand>
        <name>dUMP</name>
        <dbReference type="ChEBI" id="CHEBI:246422"/>
        <note>ligand shared between dimeric partners</note>
    </ligand>
</feature>
<comment type="caution">
    <text evidence="9">The sequence shown here is derived from an EMBL/GenBank/DDBJ whole genome shotgun (WGS) entry which is preliminary data.</text>
</comment>
<keyword evidence="2 6" id="KW-0963">Cytoplasm</keyword>
<evidence type="ECO:0000256" key="6">
    <source>
        <dbReference type="HAMAP-Rule" id="MF_00008"/>
    </source>
</evidence>
<keyword evidence="5 6" id="KW-0545">Nucleotide biosynthesis</keyword>
<dbReference type="CDD" id="cd00351">
    <property type="entry name" value="TS_Pyrimidine_HMase"/>
    <property type="match status" value="1"/>
</dbReference>
<dbReference type="RefSeq" id="WP_163183579.1">
    <property type="nucleotide sequence ID" value="NZ_JAAFZF010000023.1"/>
</dbReference>
<evidence type="ECO:0000256" key="5">
    <source>
        <dbReference type="ARBA" id="ARBA00022727"/>
    </source>
</evidence>
<evidence type="ECO:0000256" key="3">
    <source>
        <dbReference type="ARBA" id="ARBA00022603"/>
    </source>
</evidence>
<evidence type="ECO:0000256" key="1">
    <source>
        <dbReference type="ARBA" id="ARBA00011947"/>
    </source>
</evidence>
<evidence type="ECO:0000313" key="10">
    <source>
        <dbReference type="Proteomes" id="UP001162836"/>
    </source>
</evidence>
<dbReference type="PROSITE" id="PS00091">
    <property type="entry name" value="THYMIDYLATE_SYNTHASE"/>
    <property type="match status" value="1"/>
</dbReference>
<dbReference type="SUPFAM" id="SSF55831">
    <property type="entry name" value="Thymidylate synthase/dCMP hydroxymethylase"/>
    <property type="match status" value="1"/>
</dbReference>
<feature type="active site" description="Nucleophile" evidence="6">
    <location>
        <position position="202"/>
    </location>
</feature>
<dbReference type="PRINTS" id="PR00108">
    <property type="entry name" value="THYMDSNTHASE"/>
</dbReference>
<dbReference type="EC" id="2.1.1.45" evidence="1 6"/>
<feature type="binding site" evidence="6">
    <location>
        <position position="319"/>
    </location>
    <ligand>
        <name>(6R)-5,10-methylene-5,6,7,8-tetrahydrofolate</name>
        <dbReference type="ChEBI" id="CHEBI:15636"/>
    </ligand>
</feature>
<comment type="catalytic activity">
    <reaction evidence="6">
        <text>dUMP + (6R)-5,10-methylene-5,6,7,8-tetrahydrofolate = 7,8-dihydrofolate + dTMP</text>
        <dbReference type="Rhea" id="RHEA:12104"/>
        <dbReference type="ChEBI" id="CHEBI:15636"/>
        <dbReference type="ChEBI" id="CHEBI:57451"/>
        <dbReference type="ChEBI" id="CHEBI:63528"/>
        <dbReference type="ChEBI" id="CHEBI:246422"/>
        <dbReference type="EC" id="2.1.1.45"/>
    </reaction>
</comment>
<comment type="pathway">
    <text evidence="6">Pyrimidine metabolism; dTTP biosynthesis.</text>
</comment>
<dbReference type="PANTHER" id="PTHR11548">
    <property type="entry name" value="THYMIDYLATE SYNTHASE 1"/>
    <property type="match status" value="1"/>
</dbReference>
<organism evidence="9 10">
    <name type="scientific">Neobacillus sedimentimangrovi</name>
    <dbReference type="NCBI Taxonomy" id="2699460"/>
    <lineage>
        <taxon>Bacteria</taxon>
        <taxon>Bacillati</taxon>
        <taxon>Bacillota</taxon>
        <taxon>Bacilli</taxon>
        <taxon>Bacillales</taxon>
        <taxon>Bacillaceae</taxon>
        <taxon>Neobacillus</taxon>
    </lineage>
</organism>
<evidence type="ECO:0000256" key="2">
    <source>
        <dbReference type="ARBA" id="ARBA00022490"/>
    </source>
</evidence>
<keyword evidence="4 6" id="KW-0808">Transferase</keyword>
<feature type="binding site" evidence="6">
    <location>
        <position position="225"/>
    </location>
    <ligand>
        <name>(6R)-5,10-methylene-5,6,7,8-tetrahydrofolate</name>
        <dbReference type="ChEBI" id="CHEBI:15636"/>
    </ligand>
</feature>
<dbReference type="InterPro" id="IPR020940">
    <property type="entry name" value="Thymidylate_synthase_AS"/>
</dbReference>
<feature type="binding site" description="in other chain" evidence="6">
    <location>
        <position position="233"/>
    </location>
    <ligand>
        <name>dUMP</name>
        <dbReference type="ChEBI" id="CHEBI:246422"/>
        <note>ligand shared between dimeric partners</note>
    </ligand>
</feature>
<dbReference type="GO" id="GO:0004799">
    <property type="term" value="F:thymidylate synthase activity"/>
    <property type="evidence" value="ECO:0007669"/>
    <property type="project" value="UniProtKB-EC"/>
</dbReference>
<gene>
    <name evidence="6" type="primary">thyA</name>
    <name evidence="9" type="ORF">LRS37_16250</name>
</gene>
<proteinExistence type="inferred from homology"/>
<keyword evidence="3 6" id="KW-0489">Methyltransferase</keyword>
<dbReference type="GO" id="GO:0032259">
    <property type="term" value="P:methylation"/>
    <property type="evidence" value="ECO:0007669"/>
    <property type="project" value="UniProtKB-KW"/>
</dbReference>
<comment type="subcellular location">
    <subcellularLocation>
        <location evidence="6">Cytoplasm</location>
    </subcellularLocation>
</comment>
<feature type="active site" evidence="7">
    <location>
        <position position="202"/>
    </location>
</feature>
<dbReference type="NCBIfam" id="NF002496">
    <property type="entry name" value="PRK01827.1-2"/>
    <property type="match status" value="1"/>
</dbReference>
<dbReference type="Pfam" id="PF00303">
    <property type="entry name" value="Thymidylat_synt"/>
    <property type="match status" value="1"/>
</dbReference>
<feature type="binding site" description="in other chain" evidence="6">
    <location>
        <begin position="222"/>
        <end position="225"/>
    </location>
    <ligand>
        <name>dUMP</name>
        <dbReference type="ChEBI" id="CHEBI:246422"/>
        <note>ligand shared between dimeric partners</note>
    </ligand>
</feature>